<evidence type="ECO:0000313" key="3">
    <source>
        <dbReference type="EMBL" id="CUS04501.2"/>
    </source>
</evidence>
<dbReference type="PANTHER" id="PTHR43584:SF8">
    <property type="entry name" value="N-ACETYLMURAMATE ALPHA-1-PHOSPHATE URIDYLYLTRANSFERASE"/>
    <property type="match status" value="1"/>
</dbReference>
<dbReference type="SUPFAM" id="SSF51161">
    <property type="entry name" value="Trimeric LpxA-like enzymes"/>
    <property type="match status" value="1"/>
</dbReference>
<dbReference type="Gene3D" id="2.160.10.10">
    <property type="entry name" value="Hexapeptide repeat proteins"/>
    <property type="match status" value="1"/>
</dbReference>
<gene>
    <name evidence="3" type="ORF">CFX0092_A2623</name>
</gene>
<proteinExistence type="predicted"/>
<dbReference type="RefSeq" id="WP_095043828.1">
    <property type="nucleotide sequence ID" value="NZ_LN890655.1"/>
</dbReference>
<dbReference type="KEGG" id="pbf:CFX0092_A2623"/>
<evidence type="ECO:0000256" key="1">
    <source>
        <dbReference type="ARBA" id="ARBA00022679"/>
    </source>
</evidence>
<keyword evidence="4" id="KW-1185">Reference proteome</keyword>
<keyword evidence="1" id="KW-0808">Transferase</keyword>
<dbReference type="OrthoDB" id="9784832at2"/>
<dbReference type="GO" id="GO:0016779">
    <property type="term" value="F:nucleotidyltransferase activity"/>
    <property type="evidence" value="ECO:0007669"/>
    <property type="project" value="UniProtKB-ARBA"/>
</dbReference>
<name>A0A160T2X3_9CHLR</name>
<reference evidence="3" key="1">
    <citation type="submission" date="2016-01" db="EMBL/GenBank/DDBJ databases">
        <authorList>
            <person name="Mcilroy J.S."/>
            <person name="Karst M S."/>
            <person name="Albertsen M."/>
        </authorList>
    </citation>
    <scope>NUCLEOTIDE SEQUENCE</scope>
    <source>
        <strain evidence="3">Cfx-K</strain>
    </source>
</reference>
<dbReference type="Proteomes" id="UP000215027">
    <property type="component" value="Chromosome I"/>
</dbReference>
<dbReference type="GO" id="GO:0016746">
    <property type="term" value="F:acyltransferase activity"/>
    <property type="evidence" value="ECO:0007669"/>
    <property type="project" value="UniProtKB-KW"/>
</dbReference>
<dbReference type="InterPro" id="IPR050065">
    <property type="entry name" value="GlmU-like"/>
</dbReference>
<evidence type="ECO:0000256" key="2">
    <source>
        <dbReference type="ARBA" id="ARBA00023315"/>
    </source>
</evidence>
<accession>A0A160T2X3</accession>
<organism evidence="3 4">
    <name type="scientific">Candidatus Promineifilum breve</name>
    <dbReference type="NCBI Taxonomy" id="1806508"/>
    <lineage>
        <taxon>Bacteria</taxon>
        <taxon>Bacillati</taxon>
        <taxon>Chloroflexota</taxon>
        <taxon>Ardenticatenia</taxon>
        <taxon>Candidatus Promineifilales</taxon>
        <taxon>Candidatus Promineifilaceae</taxon>
        <taxon>Candidatus Promineifilum</taxon>
    </lineage>
</organism>
<dbReference type="PANTHER" id="PTHR43584">
    <property type="entry name" value="NUCLEOTIDYL TRANSFERASE"/>
    <property type="match status" value="1"/>
</dbReference>
<dbReference type="InterPro" id="IPR011004">
    <property type="entry name" value="Trimer_LpxA-like_sf"/>
</dbReference>
<protein>
    <submittedName>
        <fullName evidence="3">Glucose-1-phosphate thymidylyltransferase</fullName>
    </submittedName>
</protein>
<evidence type="ECO:0000313" key="4">
    <source>
        <dbReference type="Proteomes" id="UP000215027"/>
    </source>
</evidence>
<dbReference type="AlphaFoldDB" id="A0A160T2X3"/>
<keyword evidence="2" id="KW-0012">Acyltransferase</keyword>
<sequence length="241" mass="25177">MTDQLLQPQSLFDLSDPATAALFDGCDTVWQALPQIKRHVARLTEGGRRIDGTVLDGAWLGEAAIVIEAGAVVEPGAYIVGPAYIGAGAVVRHGAYVRENVILLAGSTLGHASEAKNALFLPGAAAPHFAYVGDSILGHRVNLGAGTKLSNLGILSAKDAATGKRPTIKLVIDGVEYDTGLTKFGAILGDDAQTGCNAVLNPGCIIGPRTLVYANTSVRKGYHPADSIVKLRQNVRVMARE</sequence>
<dbReference type="EMBL" id="LN890655">
    <property type="protein sequence ID" value="CUS04501.2"/>
    <property type="molecule type" value="Genomic_DNA"/>
</dbReference>